<dbReference type="GO" id="GO:0031588">
    <property type="term" value="C:nucleotide-activated protein kinase complex"/>
    <property type="evidence" value="ECO:0007669"/>
    <property type="project" value="TreeGrafter"/>
</dbReference>
<dbReference type="OrthoDB" id="5976022at2759"/>
<dbReference type="GO" id="GO:0005737">
    <property type="term" value="C:cytoplasm"/>
    <property type="evidence" value="ECO:0007669"/>
    <property type="project" value="TreeGrafter"/>
</dbReference>
<dbReference type="KEGG" id="cot:CORT_0G00630"/>
<dbReference type="GO" id="GO:0007165">
    <property type="term" value="P:signal transduction"/>
    <property type="evidence" value="ECO:0007669"/>
    <property type="project" value="TreeGrafter"/>
</dbReference>
<dbReference type="PANTHER" id="PTHR10343">
    <property type="entry name" value="5'-AMP-ACTIVATED PROTEIN KINASE , BETA SUBUNIT"/>
    <property type="match status" value="1"/>
</dbReference>
<dbReference type="InterPro" id="IPR032640">
    <property type="entry name" value="AMPK1_CBM"/>
</dbReference>
<evidence type="ECO:0000259" key="2">
    <source>
        <dbReference type="Pfam" id="PF16561"/>
    </source>
</evidence>
<feature type="compositionally biased region" description="Basic and acidic residues" evidence="1">
    <location>
        <begin position="219"/>
        <end position="235"/>
    </location>
</feature>
<feature type="compositionally biased region" description="Basic and acidic residues" evidence="1">
    <location>
        <begin position="113"/>
        <end position="125"/>
    </location>
</feature>
<dbReference type="InterPro" id="IPR014756">
    <property type="entry name" value="Ig_E-set"/>
</dbReference>
<feature type="compositionally biased region" description="Gly residues" evidence="1">
    <location>
        <begin position="417"/>
        <end position="430"/>
    </location>
</feature>
<dbReference type="Proteomes" id="UP000005018">
    <property type="component" value="Chromosome 7"/>
</dbReference>
<feature type="compositionally biased region" description="Basic and acidic residues" evidence="1">
    <location>
        <begin position="438"/>
        <end position="448"/>
    </location>
</feature>
<dbReference type="GO" id="GO:0019901">
    <property type="term" value="F:protein kinase binding"/>
    <property type="evidence" value="ECO:0007669"/>
    <property type="project" value="TreeGrafter"/>
</dbReference>
<evidence type="ECO:0000256" key="1">
    <source>
        <dbReference type="SAM" id="MobiDB-lite"/>
    </source>
</evidence>
<feature type="region of interest" description="Disordered" evidence="1">
    <location>
        <begin position="109"/>
        <end position="159"/>
    </location>
</feature>
<feature type="compositionally biased region" description="Polar residues" evidence="1">
    <location>
        <begin position="453"/>
        <end position="471"/>
    </location>
</feature>
<feature type="compositionally biased region" description="Basic residues" evidence="1">
    <location>
        <begin position="688"/>
        <end position="700"/>
    </location>
</feature>
<feature type="compositionally biased region" description="Low complexity" evidence="1">
    <location>
        <begin position="258"/>
        <end position="270"/>
    </location>
</feature>
<feature type="compositionally biased region" description="Low complexity" evidence="1">
    <location>
        <begin position="538"/>
        <end position="553"/>
    </location>
</feature>
<feature type="region of interest" description="Disordered" evidence="1">
    <location>
        <begin position="627"/>
        <end position="700"/>
    </location>
</feature>
<feature type="compositionally biased region" description="Basic and acidic residues" evidence="1">
    <location>
        <begin position="637"/>
        <end position="661"/>
    </location>
</feature>
<accession>H8X9T6</accession>
<dbReference type="GeneID" id="14541964"/>
<protein>
    <recommendedName>
        <fullName evidence="2">AMP-activated protein kinase glycogen-binding domain-containing protein</fullName>
    </recommendedName>
</protein>
<reference evidence="3 4" key="1">
    <citation type="journal article" date="2012" name="PLoS ONE">
        <title>Sequence and analysis of the genome of the pathogenic yeast Candida orthopsilosis.</title>
        <authorList>
            <person name="Riccombeni A."/>
            <person name="Vidanes G."/>
            <person name="Proux-Wera E."/>
            <person name="Wolfe K.H."/>
            <person name="Butler G."/>
        </authorList>
    </citation>
    <scope>NUCLEOTIDE SEQUENCE [LARGE SCALE GENOMIC DNA]</scope>
    <source>
        <strain evidence="3 4">Co 90-125</strain>
    </source>
</reference>
<sequence length="700" mass="73930">MSAHYEFKWPKGPQEVIVTGTIDNWSKSYTLFKHGDGTFTLQVPLQVQKEPILYKYIVDGEWKVNPEEKITKDFEGNENNVLNPEDLKELVSIPGSLIPESGLVYNNNSTTSKDLDEFKTKDTSKENTGAAIGSSSNDYKSTVLPKEEPHQTSLTGEPGIQIPQDKEQLAVFDQFENTDPKALNEDVKEVGTANTTDATTEPQNFNQGIQIPQDTAAFEKFENTDPKTLNEDVKEVGTAGAVPSESSDLDKTKKSDDTAAATAAAAAAAGAGVGAGVAGSSSTSSNEGDNLKKVKRVEYKAKPKKDAADEAIDSNVASKDAEFVPVPAAIETGNDASNLDYINNDTKLSPEVLKDEAAENNEINKKIREEFEDPKSKDVNAPAATVTKDTAASPEDEQVKPEEKKDHSTAKTLGAAALGGVGGAGLGSALGSGSDSRQPGDDFAHGDSVHGPFSTSKEAKQSISADPQDSTAPVVVDDAHPKTLDPKAGQEAPAPGTTAPATLAAEPEIKPVTGSDLDAGEGKEVNASPVAKDQAPHAVAGGASASKSRVSAAAAPVVVNDEDDEEEIIIAQGNQDDILAAVEASEGHDVTLEEIKPTKSEQERLTKEAQLAAQVDGPITIEKVVVPEEEVLSSKGSTKDVTSDKQSSSKDKTTTAKDNAPKKQTASDVPVKTTKRADKGKDDEEKKKKGFRSFLKKIVS</sequence>
<dbReference type="EMBL" id="HE681725">
    <property type="protein sequence ID" value="CCG24752.1"/>
    <property type="molecule type" value="Genomic_DNA"/>
</dbReference>
<feature type="compositionally biased region" description="Basic and acidic residues" evidence="1">
    <location>
        <begin position="289"/>
        <end position="308"/>
    </location>
</feature>
<feature type="compositionally biased region" description="Basic and acidic residues" evidence="1">
    <location>
        <begin position="359"/>
        <end position="378"/>
    </location>
</feature>
<dbReference type="AlphaFoldDB" id="H8X9T6"/>
<dbReference type="Gene3D" id="2.60.40.10">
    <property type="entry name" value="Immunoglobulins"/>
    <property type="match status" value="1"/>
</dbReference>
<dbReference type="eggNOG" id="KOG1616">
    <property type="taxonomic scope" value="Eukaryota"/>
</dbReference>
<name>H8X9T6_CANO9</name>
<evidence type="ECO:0000313" key="3">
    <source>
        <dbReference type="EMBL" id="CCG24752.1"/>
    </source>
</evidence>
<dbReference type="SUPFAM" id="SSF81296">
    <property type="entry name" value="E set domains"/>
    <property type="match status" value="1"/>
</dbReference>
<dbReference type="PANTHER" id="PTHR10343:SF94">
    <property type="entry name" value="MDG1P"/>
    <property type="match status" value="1"/>
</dbReference>
<dbReference type="InterPro" id="IPR050827">
    <property type="entry name" value="CRP1_MDG1_kinase"/>
</dbReference>
<keyword evidence="4" id="KW-1185">Reference proteome</keyword>
<dbReference type="RefSeq" id="XP_003870880.1">
    <property type="nucleotide sequence ID" value="XM_003870831.1"/>
</dbReference>
<feature type="compositionally biased region" description="Low complexity" evidence="1">
    <location>
        <begin position="489"/>
        <end position="506"/>
    </location>
</feature>
<dbReference type="InterPro" id="IPR013783">
    <property type="entry name" value="Ig-like_fold"/>
</dbReference>
<evidence type="ECO:0000313" key="4">
    <source>
        <dbReference type="Proteomes" id="UP000005018"/>
    </source>
</evidence>
<dbReference type="Pfam" id="PF16561">
    <property type="entry name" value="AMPK1_CBM"/>
    <property type="match status" value="1"/>
</dbReference>
<feature type="compositionally biased region" description="Basic and acidic residues" evidence="1">
    <location>
        <begin position="675"/>
        <end position="687"/>
    </location>
</feature>
<organism evidence="3 4">
    <name type="scientific">Candida orthopsilosis (strain 90-125)</name>
    <name type="common">Yeast</name>
    <dbReference type="NCBI Taxonomy" id="1136231"/>
    <lineage>
        <taxon>Eukaryota</taxon>
        <taxon>Fungi</taxon>
        <taxon>Dikarya</taxon>
        <taxon>Ascomycota</taxon>
        <taxon>Saccharomycotina</taxon>
        <taxon>Pichiomycetes</taxon>
        <taxon>Debaryomycetaceae</taxon>
        <taxon>Candida/Lodderomyces clade</taxon>
        <taxon>Candida</taxon>
    </lineage>
</organism>
<dbReference type="GO" id="GO:0005634">
    <property type="term" value="C:nucleus"/>
    <property type="evidence" value="ECO:0007669"/>
    <property type="project" value="TreeGrafter"/>
</dbReference>
<proteinExistence type="predicted"/>
<dbReference type="CDD" id="cd02859">
    <property type="entry name" value="E_set_AMPKbeta_like_N"/>
    <property type="match status" value="1"/>
</dbReference>
<feature type="domain" description="AMP-activated protein kinase glycogen-binding" evidence="2">
    <location>
        <begin position="5"/>
        <end position="83"/>
    </location>
</feature>
<dbReference type="HOGENOM" id="CLU_032652_0_0_1"/>
<feature type="compositionally biased region" description="Basic and acidic residues" evidence="1">
    <location>
        <begin position="248"/>
        <end position="257"/>
    </location>
</feature>
<feature type="region of interest" description="Disordered" evidence="1">
    <location>
        <begin position="359"/>
        <end position="553"/>
    </location>
</feature>
<gene>
    <name evidence="3" type="ORF">CORT_0G00630</name>
</gene>
<feature type="region of interest" description="Disordered" evidence="1">
    <location>
        <begin position="219"/>
        <end position="321"/>
    </location>
</feature>
<feature type="compositionally biased region" description="Basic and acidic residues" evidence="1">
    <location>
        <begin position="397"/>
        <end position="409"/>
    </location>
</feature>